<protein>
    <submittedName>
        <fullName evidence="2">Uncharacterized protein</fullName>
    </submittedName>
</protein>
<feature type="compositionally biased region" description="Low complexity" evidence="1">
    <location>
        <begin position="51"/>
        <end position="62"/>
    </location>
</feature>
<keyword evidence="3" id="KW-1185">Reference proteome</keyword>
<comment type="caution">
    <text evidence="2">The sequence shown here is derived from an EMBL/GenBank/DDBJ whole genome shotgun (WGS) entry which is preliminary data.</text>
</comment>
<sequence>MTPEVARRHYLDAMGITGWVARYQLPNARPTEACEWDETPQAAPPPRERLQALLDDAPAPRAEPARPRQAEPPPASASPSAVRALLGQPAPEVPATQEAEKPVEPAARPSPATPARPLHFTLSCVCIGNRWLSLHPGELTPQAQRLLGNLLLAAGIEQDVTEVTQFKWPPMANTFAVEEPLEEAREGLSAFIAGSASRKQWALERVLWWGGAESESVADTLRVLNVQDAQSQTLALPLWQGPALEHLLQSGEAKRALWPMLSALAQAWQARAKQDAPHGD</sequence>
<dbReference type="RefSeq" id="WP_106375752.1">
    <property type="nucleotide sequence ID" value="NZ_PVTK01000009.1"/>
</dbReference>
<accession>A0A2T0UYW1</accession>
<dbReference type="AlphaFoldDB" id="A0A2T0UYW1"/>
<proteinExistence type="predicted"/>
<evidence type="ECO:0000313" key="3">
    <source>
        <dbReference type="Proteomes" id="UP000237647"/>
    </source>
</evidence>
<name>A0A2T0UYW1_9GAMM</name>
<dbReference type="OrthoDB" id="6362681at2"/>
<feature type="compositionally biased region" description="Low complexity" evidence="1">
    <location>
        <begin position="105"/>
        <end position="114"/>
    </location>
</feature>
<dbReference type="Proteomes" id="UP000237647">
    <property type="component" value="Unassembled WGS sequence"/>
</dbReference>
<feature type="compositionally biased region" description="Low complexity" evidence="1">
    <location>
        <begin position="77"/>
        <end position="86"/>
    </location>
</feature>
<feature type="region of interest" description="Disordered" evidence="1">
    <location>
        <begin position="31"/>
        <end position="114"/>
    </location>
</feature>
<evidence type="ECO:0000313" key="2">
    <source>
        <dbReference type="EMBL" id="PRY63101.1"/>
    </source>
</evidence>
<dbReference type="EMBL" id="PVTK01000009">
    <property type="protein sequence ID" value="PRY63101.1"/>
    <property type="molecule type" value="Genomic_DNA"/>
</dbReference>
<organism evidence="2 3">
    <name type="scientific">Vreelandella songnenensis</name>
    <dbReference type="NCBI Taxonomy" id="1176243"/>
    <lineage>
        <taxon>Bacteria</taxon>
        <taxon>Pseudomonadati</taxon>
        <taxon>Pseudomonadota</taxon>
        <taxon>Gammaproteobacteria</taxon>
        <taxon>Oceanospirillales</taxon>
        <taxon>Halomonadaceae</taxon>
        <taxon>Vreelandella</taxon>
    </lineage>
</organism>
<gene>
    <name evidence="2" type="ORF">B0H98_109106</name>
</gene>
<reference evidence="2 3" key="1">
    <citation type="submission" date="2018-03" db="EMBL/GenBank/DDBJ databases">
        <title>Genomic Encyclopedia of Type Strains, Phase III (KMG-III): the genomes of soil and plant-associated and newly described type strains.</title>
        <authorList>
            <person name="Whitman W."/>
        </authorList>
    </citation>
    <scope>NUCLEOTIDE SEQUENCE [LARGE SCALE GENOMIC DNA]</scope>
    <source>
        <strain evidence="2 3">CGMCC 1.12152</strain>
    </source>
</reference>
<evidence type="ECO:0000256" key="1">
    <source>
        <dbReference type="SAM" id="MobiDB-lite"/>
    </source>
</evidence>